<dbReference type="GO" id="GO:0005886">
    <property type="term" value="C:plasma membrane"/>
    <property type="evidence" value="ECO:0007669"/>
    <property type="project" value="UniProtKB-SubCell"/>
</dbReference>
<evidence type="ECO:0000256" key="4">
    <source>
        <dbReference type="ARBA" id="ARBA00022692"/>
    </source>
</evidence>
<organism evidence="11 12">
    <name type="scientific">Spiroplasma cantharicola</name>
    <dbReference type="NCBI Taxonomy" id="362837"/>
    <lineage>
        <taxon>Bacteria</taxon>
        <taxon>Bacillati</taxon>
        <taxon>Mycoplasmatota</taxon>
        <taxon>Mollicutes</taxon>
        <taxon>Entomoplasmatales</taxon>
        <taxon>Spiroplasmataceae</taxon>
        <taxon>Spiroplasma</taxon>
    </lineage>
</organism>
<evidence type="ECO:0000256" key="1">
    <source>
        <dbReference type="ARBA" id="ARBA00006139"/>
    </source>
</evidence>
<evidence type="ECO:0000256" key="2">
    <source>
        <dbReference type="ARBA" id="ARBA00022475"/>
    </source>
</evidence>
<sequence length="245" mass="28556">MKDFLFNIKSGLKNYNYIFKFKLIWCLPLMVFLIGFDWISKAIVVSQMQIEGTKVDFIPGFIRFSYTINPGAAYGMNADNKSLAITIAALVTLLLIAVFIFIKNKYWLIPINLMVSGSIANLLGRAWAPISKHGVSGGVVDFLEFELWDSGFIFNLADAWVSIAVGIIVVIFIVYIVLEIFEFNMKKKNQEKYEFYCDINNKKTILFEEYWSKIITKKEEKLSYKDYLLKNKEFKKQWKEYKNKE</sequence>
<comment type="subcellular location">
    <subcellularLocation>
        <location evidence="9">Cell membrane</location>
        <topology evidence="9">Multi-pass membrane protein</topology>
    </subcellularLocation>
</comment>
<accession>A0A0M4JX72</accession>
<dbReference type="PANTHER" id="PTHR33695:SF1">
    <property type="entry name" value="LIPOPROTEIN SIGNAL PEPTIDASE"/>
    <property type="match status" value="1"/>
</dbReference>
<feature type="transmembrane region" description="Helical" evidence="9">
    <location>
        <begin position="83"/>
        <end position="102"/>
    </location>
</feature>
<feature type="transmembrane region" description="Helical" evidence="9">
    <location>
        <begin position="21"/>
        <end position="39"/>
    </location>
</feature>
<keyword evidence="7 9" id="KW-1133">Transmembrane helix</keyword>
<comment type="pathway">
    <text evidence="9">Protein modification; lipoprotein biosynthesis (signal peptide cleavage).</text>
</comment>
<protein>
    <recommendedName>
        <fullName evidence="9">Lipoprotein signal peptidase</fullName>
        <ecNumber evidence="9">3.4.23.36</ecNumber>
    </recommendedName>
    <alternativeName>
        <fullName evidence="9">Prolipoprotein signal peptidase</fullName>
    </alternativeName>
    <alternativeName>
        <fullName evidence="9">Signal peptidase II</fullName>
        <shortName evidence="9">SPase II</shortName>
    </alternativeName>
</protein>
<feature type="active site" evidence="9">
    <location>
        <position position="141"/>
    </location>
</feature>
<keyword evidence="2 9" id="KW-1003">Cell membrane</keyword>
<keyword evidence="3 9" id="KW-0645">Protease</keyword>
<evidence type="ECO:0000256" key="7">
    <source>
        <dbReference type="ARBA" id="ARBA00022989"/>
    </source>
</evidence>
<evidence type="ECO:0000256" key="8">
    <source>
        <dbReference type="ARBA" id="ARBA00023136"/>
    </source>
</evidence>
<dbReference type="AlphaFoldDB" id="A0A0M4JX72"/>
<feature type="transmembrane region" description="Helical" evidence="9">
    <location>
        <begin position="109"/>
        <end position="128"/>
    </location>
</feature>
<dbReference type="PRINTS" id="PR00781">
    <property type="entry name" value="LIPOSIGPTASE"/>
</dbReference>
<dbReference type="Proteomes" id="UP000063919">
    <property type="component" value="Chromosome"/>
</dbReference>
<evidence type="ECO:0000256" key="5">
    <source>
        <dbReference type="ARBA" id="ARBA00022750"/>
    </source>
</evidence>
<keyword evidence="11" id="KW-0449">Lipoprotein</keyword>
<gene>
    <name evidence="11" type="primary">lsp</name>
    <name evidence="9" type="synonym">lspA</name>
    <name evidence="11" type="ORF">SCANT_v1c07610</name>
</gene>
<dbReference type="UniPathway" id="UPA00665"/>
<name>A0A0M4JX72_9MOLU</name>
<feature type="transmembrane region" description="Helical" evidence="9">
    <location>
        <begin position="159"/>
        <end position="178"/>
    </location>
</feature>
<evidence type="ECO:0000256" key="10">
    <source>
        <dbReference type="RuleBase" id="RU004181"/>
    </source>
</evidence>
<evidence type="ECO:0000256" key="3">
    <source>
        <dbReference type="ARBA" id="ARBA00022670"/>
    </source>
</evidence>
<dbReference type="HAMAP" id="MF_00161">
    <property type="entry name" value="LspA"/>
    <property type="match status" value="1"/>
</dbReference>
<dbReference type="EMBL" id="CP012622">
    <property type="protein sequence ID" value="ALD66667.1"/>
    <property type="molecule type" value="Genomic_DNA"/>
</dbReference>
<dbReference type="PATRIC" id="fig|362837.3.peg.777"/>
<keyword evidence="8 9" id="KW-0472">Membrane</keyword>
<proteinExistence type="inferred from homology"/>
<dbReference type="GO" id="GO:0004190">
    <property type="term" value="F:aspartic-type endopeptidase activity"/>
    <property type="evidence" value="ECO:0007669"/>
    <property type="project" value="UniProtKB-UniRule"/>
</dbReference>
<evidence type="ECO:0000313" key="11">
    <source>
        <dbReference type="EMBL" id="ALD66667.1"/>
    </source>
</evidence>
<evidence type="ECO:0000256" key="6">
    <source>
        <dbReference type="ARBA" id="ARBA00022801"/>
    </source>
</evidence>
<dbReference type="InterPro" id="IPR001872">
    <property type="entry name" value="Peptidase_A8"/>
</dbReference>
<keyword evidence="12" id="KW-1185">Reference proteome</keyword>
<evidence type="ECO:0000313" key="12">
    <source>
        <dbReference type="Proteomes" id="UP000063919"/>
    </source>
</evidence>
<keyword evidence="4 9" id="KW-0812">Transmembrane</keyword>
<evidence type="ECO:0000256" key="9">
    <source>
        <dbReference type="HAMAP-Rule" id="MF_00161"/>
    </source>
</evidence>
<dbReference type="KEGG" id="scj:SCANT_v1c07610"/>
<reference evidence="11 12" key="1">
    <citation type="journal article" date="2015" name="Genome Announc.">
        <title>Complete Genome Sequence of Spiroplasma cantharicola CC-1T (DSM 21588), a Bacterium Isolated from Soldier Beetle (Cantharis carolinus).</title>
        <authorList>
            <person name="Lo W.S."/>
            <person name="Liu P.Y."/>
            <person name="Kuo C.H."/>
        </authorList>
    </citation>
    <scope>NUCLEOTIDE SEQUENCE [LARGE SCALE GENOMIC DNA]</scope>
    <source>
        <strain evidence="11 12">CC-1</strain>
    </source>
</reference>
<dbReference type="GO" id="GO:0006508">
    <property type="term" value="P:proteolysis"/>
    <property type="evidence" value="ECO:0007669"/>
    <property type="project" value="UniProtKB-KW"/>
</dbReference>
<feature type="active site" evidence="9">
    <location>
        <position position="158"/>
    </location>
</feature>
<comment type="function">
    <text evidence="9">This protein specifically catalyzes the removal of signal peptides from prolipoproteins.</text>
</comment>
<dbReference type="Pfam" id="PF01252">
    <property type="entry name" value="Peptidase_A8"/>
    <property type="match status" value="1"/>
</dbReference>
<dbReference type="PANTHER" id="PTHR33695">
    <property type="entry name" value="LIPOPROTEIN SIGNAL PEPTIDASE"/>
    <property type="match status" value="1"/>
</dbReference>
<keyword evidence="5 9" id="KW-0064">Aspartyl protease</keyword>
<keyword evidence="6 9" id="KW-0378">Hydrolase</keyword>
<comment type="similarity">
    <text evidence="1 9 10">Belongs to the peptidase A8 family.</text>
</comment>
<comment type="catalytic activity">
    <reaction evidence="9">
        <text>Release of signal peptides from bacterial membrane prolipoproteins. Hydrolyzes -Xaa-Yaa-Zaa-|-(S,diacylglyceryl)Cys-, in which Xaa is hydrophobic (preferably Leu), and Yaa (Ala or Ser) and Zaa (Gly or Ala) have small, neutral side chains.</text>
        <dbReference type="EC" id="3.4.23.36"/>
    </reaction>
</comment>
<dbReference type="STRING" id="362837.SCANT_v1c07610"/>
<dbReference type="EC" id="3.4.23.36" evidence="9"/>
<dbReference type="OrthoDB" id="398591at2"/>